<evidence type="ECO:0000256" key="4">
    <source>
        <dbReference type="ARBA" id="ARBA00022833"/>
    </source>
</evidence>
<keyword evidence="7" id="KW-1185">Reference proteome</keyword>
<keyword evidence="4" id="KW-0862">Zinc</keyword>
<proteinExistence type="predicted"/>
<dbReference type="GO" id="GO:0016788">
    <property type="term" value="F:hydrolase activity, acting on ester bonds"/>
    <property type="evidence" value="ECO:0007669"/>
    <property type="project" value="InterPro"/>
</dbReference>
<comment type="cofactor">
    <cofactor evidence="1">
        <name>Zn(2+)</name>
        <dbReference type="ChEBI" id="CHEBI:29105"/>
    </cofactor>
</comment>
<keyword evidence="3" id="KW-0378">Hydrolase</keyword>
<organism evidence="6 7">
    <name type="scientific">Methanothermobacter defluvii</name>
    <dbReference type="NCBI Taxonomy" id="49339"/>
    <lineage>
        <taxon>Archaea</taxon>
        <taxon>Methanobacteriati</taxon>
        <taxon>Methanobacteriota</taxon>
        <taxon>Methanomada group</taxon>
        <taxon>Methanobacteria</taxon>
        <taxon>Methanobacteriales</taxon>
        <taxon>Methanobacteriaceae</taxon>
        <taxon>Methanothermobacter</taxon>
    </lineage>
</organism>
<reference evidence="6 7" key="1">
    <citation type="submission" date="2018-07" db="EMBL/GenBank/DDBJ databases">
        <title>Genomic Encyclopedia of Type Strains, Phase IV (KMG-IV): sequencing the most valuable type-strain genomes for metagenomic binning, comparative biology and taxonomic classification.</title>
        <authorList>
            <person name="Goeker M."/>
        </authorList>
    </citation>
    <scope>NUCLEOTIDE SEQUENCE [LARGE SCALE GENOMIC DNA]</scope>
    <source>
        <strain evidence="6 7">DSM 7466</strain>
    </source>
</reference>
<evidence type="ECO:0000256" key="1">
    <source>
        <dbReference type="ARBA" id="ARBA00001947"/>
    </source>
</evidence>
<sequence length="264" mass="28466">MKNSRLKIMTLLFSAVLLFSTLQVVSALKTEIIYTGTGGDVSKNYYIKKYSPRTQVTSEVFQAARKGTPMFTFGNGGGKKVIIVAGVHGNELPASIAAVKLINYLSGKNIRGTVYVVPFLIPSSTAKTYRYWKGKNPNSIANIRGTPTNRILQIALSRDVDAVGDFHSTRPGGVPGKTSILCTRIPTYESYRMAYQMSRYSGSAFIPAQVAGKDYPGALEDVCNLAGIPAVTAEVRSPHGSVASGSVTKSYTQMIGFLKYNGVI</sequence>
<dbReference type="EMBL" id="QREL01000001">
    <property type="protein sequence ID" value="REE28518.1"/>
    <property type="molecule type" value="Genomic_DNA"/>
</dbReference>
<dbReference type="Proteomes" id="UP000256864">
    <property type="component" value="Unassembled WGS sequence"/>
</dbReference>
<evidence type="ECO:0000256" key="2">
    <source>
        <dbReference type="ARBA" id="ARBA00022723"/>
    </source>
</evidence>
<feature type="domain" description="Succinylglutamate desuccinylase/Aspartoacylase catalytic" evidence="5">
    <location>
        <begin position="78"/>
        <end position="235"/>
    </location>
</feature>
<dbReference type="AlphaFoldDB" id="A0A371NEU8"/>
<dbReference type="RefSeq" id="WP_115892136.1">
    <property type="nucleotide sequence ID" value="NZ_QREL01000001.1"/>
</dbReference>
<keyword evidence="2" id="KW-0479">Metal-binding</keyword>
<dbReference type="InterPro" id="IPR055438">
    <property type="entry name" value="AstE_AspA_cat"/>
</dbReference>
<evidence type="ECO:0000313" key="7">
    <source>
        <dbReference type="Proteomes" id="UP000256864"/>
    </source>
</evidence>
<gene>
    <name evidence="6" type="ORF">C7452_0530</name>
</gene>
<dbReference type="Pfam" id="PF24827">
    <property type="entry name" value="AstE_AspA_cat"/>
    <property type="match status" value="1"/>
</dbReference>
<dbReference type="SUPFAM" id="SSF53187">
    <property type="entry name" value="Zn-dependent exopeptidases"/>
    <property type="match status" value="1"/>
</dbReference>
<accession>A0A371NEU8</accession>
<dbReference type="GO" id="GO:0046872">
    <property type="term" value="F:metal ion binding"/>
    <property type="evidence" value="ECO:0007669"/>
    <property type="project" value="UniProtKB-KW"/>
</dbReference>
<evidence type="ECO:0000259" key="5">
    <source>
        <dbReference type="Pfam" id="PF24827"/>
    </source>
</evidence>
<protein>
    <recommendedName>
        <fullName evidence="5">Succinylglutamate desuccinylase/Aspartoacylase catalytic domain-containing protein</fullName>
    </recommendedName>
</protein>
<evidence type="ECO:0000313" key="6">
    <source>
        <dbReference type="EMBL" id="REE28518.1"/>
    </source>
</evidence>
<dbReference type="Gene3D" id="3.40.630.10">
    <property type="entry name" value="Zn peptidases"/>
    <property type="match status" value="1"/>
</dbReference>
<name>A0A371NEU8_9EURY</name>
<comment type="caution">
    <text evidence="6">The sequence shown here is derived from an EMBL/GenBank/DDBJ whole genome shotgun (WGS) entry which is preliminary data.</text>
</comment>
<evidence type="ECO:0000256" key="3">
    <source>
        <dbReference type="ARBA" id="ARBA00022801"/>
    </source>
</evidence>